<comment type="subcellular location">
    <subcellularLocation>
        <location evidence="1">Cell outer membrane</location>
    </subcellularLocation>
</comment>
<protein>
    <submittedName>
        <fullName evidence="8">Porin family protein</fullName>
    </submittedName>
</protein>
<dbReference type="InterPro" id="IPR027385">
    <property type="entry name" value="Beta-barrel_OMP"/>
</dbReference>
<sequence>MHRTRPIVFVAGQPHTFLENRNMKRLILTASILAAAAPAMAADAVMYNEPTPAAAPMMAAADWSGLYVGGQLGGVFGETGTFGLSPFTPALQGAFAPGFSGDFDSGLIGGVHAGYDIQSGNFVFGGIIDISATDVSDTQNGFSVTPARYTVTRELDYLATLRGRIGYAIGSSFLVYGTAGLAYGQVDFSYEQPGSGATTTTSGGQDDDFGYTVGAGVEAMVTSNISVGLEYLYTDLGDNDFNANLVGGPFGAGTTGFGTDRSFDFHTVQAKVSFRF</sequence>
<reference evidence="8 9" key="1">
    <citation type="submission" date="2018-09" db="EMBL/GenBank/DDBJ databases">
        <title>Marinorhizobium profundi gen. nov., sp. nov., isolated from a deep-sea sediment sample from the New Britain Trench and proposal of Marinorhizobiaceae fam. nov. in the order Rhizobiales of the class Alphaproteobacteria.</title>
        <authorList>
            <person name="Cao J."/>
        </authorList>
    </citation>
    <scope>NUCLEOTIDE SEQUENCE [LARGE SCALE GENOMIC DNA]</scope>
    <source>
        <strain evidence="8 9">WS11</strain>
    </source>
</reference>
<dbReference type="Gene3D" id="2.40.160.20">
    <property type="match status" value="1"/>
</dbReference>
<dbReference type="InterPro" id="IPR011250">
    <property type="entry name" value="OMP/PagP_B-barrel"/>
</dbReference>
<dbReference type="EMBL" id="CP032509">
    <property type="protein sequence ID" value="AZN72067.1"/>
    <property type="molecule type" value="Genomic_DNA"/>
</dbReference>
<comment type="similarity">
    <text evidence="5">Belongs to the Omp25/RopB family.</text>
</comment>
<keyword evidence="9" id="KW-1185">Reference proteome</keyword>
<accession>A0A3S9B571</accession>
<evidence type="ECO:0000256" key="4">
    <source>
        <dbReference type="ARBA" id="ARBA00023237"/>
    </source>
</evidence>
<evidence type="ECO:0000256" key="6">
    <source>
        <dbReference type="SAM" id="SignalP"/>
    </source>
</evidence>
<dbReference type="Pfam" id="PF13505">
    <property type="entry name" value="OMP_b-brl"/>
    <property type="match status" value="1"/>
</dbReference>
<evidence type="ECO:0000313" key="8">
    <source>
        <dbReference type="EMBL" id="AZN72067.1"/>
    </source>
</evidence>
<evidence type="ECO:0000256" key="1">
    <source>
        <dbReference type="ARBA" id="ARBA00004442"/>
    </source>
</evidence>
<keyword evidence="3" id="KW-0472">Membrane</keyword>
<proteinExistence type="inferred from homology"/>
<dbReference type="InterPro" id="IPR051692">
    <property type="entry name" value="OMP-like"/>
</dbReference>
<evidence type="ECO:0000256" key="2">
    <source>
        <dbReference type="ARBA" id="ARBA00022729"/>
    </source>
</evidence>
<dbReference type="GO" id="GO:0009279">
    <property type="term" value="C:cell outer membrane"/>
    <property type="evidence" value="ECO:0007669"/>
    <property type="project" value="UniProtKB-SubCell"/>
</dbReference>
<dbReference type="AlphaFoldDB" id="A0A3S9B571"/>
<dbReference type="PANTHER" id="PTHR34001">
    <property type="entry name" value="BLL7405 PROTEIN"/>
    <property type="match status" value="1"/>
</dbReference>
<dbReference type="SUPFAM" id="SSF56925">
    <property type="entry name" value="OMPA-like"/>
    <property type="match status" value="1"/>
</dbReference>
<feature type="domain" description="Outer membrane protein beta-barrel" evidence="7">
    <location>
        <begin position="54"/>
        <end position="276"/>
    </location>
</feature>
<evidence type="ECO:0000256" key="3">
    <source>
        <dbReference type="ARBA" id="ARBA00023136"/>
    </source>
</evidence>
<organism evidence="8 9">
    <name type="scientific">Georhizobium profundi</name>
    <dbReference type="NCBI Taxonomy" id="2341112"/>
    <lineage>
        <taxon>Bacteria</taxon>
        <taxon>Pseudomonadati</taxon>
        <taxon>Pseudomonadota</taxon>
        <taxon>Alphaproteobacteria</taxon>
        <taxon>Hyphomicrobiales</taxon>
        <taxon>Rhizobiaceae</taxon>
        <taxon>Georhizobium</taxon>
    </lineage>
</organism>
<dbReference type="OrthoDB" id="9815357at2"/>
<feature type="signal peptide" evidence="6">
    <location>
        <begin position="1"/>
        <end position="41"/>
    </location>
</feature>
<dbReference type="Proteomes" id="UP000268192">
    <property type="component" value="Chromosome"/>
</dbReference>
<evidence type="ECO:0000259" key="7">
    <source>
        <dbReference type="Pfam" id="PF13505"/>
    </source>
</evidence>
<feature type="chain" id="PRO_5019102637" evidence="6">
    <location>
        <begin position="42"/>
        <end position="276"/>
    </location>
</feature>
<evidence type="ECO:0000256" key="5">
    <source>
        <dbReference type="ARBA" id="ARBA00038306"/>
    </source>
</evidence>
<keyword evidence="4" id="KW-0998">Cell outer membrane</keyword>
<keyword evidence="2 6" id="KW-0732">Signal</keyword>
<evidence type="ECO:0000313" key="9">
    <source>
        <dbReference type="Proteomes" id="UP000268192"/>
    </source>
</evidence>
<name>A0A3S9B571_9HYPH</name>
<dbReference type="KEGG" id="abaw:D5400_12975"/>
<gene>
    <name evidence="8" type="ORF">D5400_12975</name>
</gene>
<dbReference type="PANTHER" id="PTHR34001:SF3">
    <property type="entry name" value="BLL7405 PROTEIN"/>
    <property type="match status" value="1"/>
</dbReference>